<comment type="caution">
    <text evidence="3">The sequence shown here is derived from an EMBL/GenBank/DDBJ whole genome shotgun (WGS) entry which is preliminary data.</text>
</comment>
<accession>A0AA37PHA9</accession>
<proteinExistence type="predicted"/>
<feature type="transmembrane region" description="Helical" evidence="2">
    <location>
        <begin position="232"/>
        <end position="252"/>
    </location>
</feature>
<feature type="compositionally biased region" description="Low complexity" evidence="1">
    <location>
        <begin position="1"/>
        <end position="12"/>
    </location>
</feature>
<keyword evidence="2" id="KW-1133">Transmembrane helix</keyword>
<evidence type="ECO:0000313" key="4">
    <source>
        <dbReference type="Proteomes" id="UP001055115"/>
    </source>
</evidence>
<reference evidence="3 4" key="1">
    <citation type="submission" date="2022-03" db="EMBL/GenBank/DDBJ databases">
        <title>Genome data of Colletotrichum spp.</title>
        <authorList>
            <person name="Utami Y.D."/>
            <person name="Hiruma K."/>
        </authorList>
    </citation>
    <scope>NUCLEOTIDE SEQUENCE [LARGE SCALE GENOMIC DNA]</scope>
    <source>
        <strain evidence="3 4">MAFF 239500</strain>
    </source>
</reference>
<dbReference type="RefSeq" id="XP_049134666.1">
    <property type="nucleotide sequence ID" value="XM_049278709.1"/>
</dbReference>
<feature type="transmembrane region" description="Helical" evidence="2">
    <location>
        <begin position="201"/>
        <end position="220"/>
    </location>
</feature>
<organism evidence="3 4">
    <name type="scientific">Colletotrichum spaethianum</name>
    <dbReference type="NCBI Taxonomy" id="700344"/>
    <lineage>
        <taxon>Eukaryota</taxon>
        <taxon>Fungi</taxon>
        <taxon>Dikarya</taxon>
        <taxon>Ascomycota</taxon>
        <taxon>Pezizomycotina</taxon>
        <taxon>Sordariomycetes</taxon>
        <taxon>Hypocreomycetidae</taxon>
        <taxon>Glomerellales</taxon>
        <taxon>Glomerellaceae</taxon>
        <taxon>Colletotrichum</taxon>
        <taxon>Colletotrichum spaethianum species complex</taxon>
    </lineage>
</organism>
<dbReference type="Proteomes" id="UP001055115">
    <property type="component" value="Unassembled WGS sequence"/>
</dbReference>
<evidence type="ECO:0000256" key="2">
    <source>
        <dbReference type="SAM" id="Phobius"/>
    </source>
</evidence>
<feature type="region of interest" description="Disordered" evidence="1">
    <location>
        <begin position="1"/>
        <end position="35"/>
    </location>
</feature>
<evidence type="ECO:0000313" key="3">
    <source>
        <dbReference type="EMBL" id="GKT52316.1"/>
    </source>
</evidence>
<sequence length="253" mass="28531">MANAPAQPAQAPIRNVQNPRPGQVKSPGQPVSTSIPQRLSAIAKEVYWCMDEIFSEPKETWLRPVAGDADITDEKFYELTNRALDKARGGLMKDWLLKRLSWKRCFHIVKTNRDQVLLGQIELPPQEHLEYEHGMLTPEDVHMKLAAVQMVAGLMDPKTARGEKTVMTMLPKKKIPPNFKREMGMCGWGIYAQMGFSVKKILWWLIFCMISMSIFAAVWLVCINSTDLQNAFMPATIVLTLFTIVLGVAQSLG</sequence>
<dbReference type="EMBL" id="BQXU01000065">
    <property type="protein sequence ID" value="GKT52316.1"/>
    <property type="molecule type" value="Genomic_DNA"/>
</dbReference>
<keyword evidence="4" id="KW-1185">Reference proteome</keyword>
<protein>
    <submittedName>
        <fullName evidence="3">Uncharacterized protein</fullName>
    </submittedName>
</protein>
<dbReference type="AlphaFoldDB" id="A0AA37PHA9"/>
<keyword evidence="2" id="KW-0812">Transmembrane</keyword>
<dbReference type="GeneID" id="73333299"/>
<keyword evidence="2" id="KW-0472">Membrane</keyword>
<evidence type="ECO:0000256" key="1">
    <source>
        <dbReference type="SAM" id="MobiDB-lite"/>
    </source>
</evidence>
<name>A0AA37PHA9_9PEZI</name>
<gene>
    <name evidence="3" type="ORF">ColSpa_12497</name>
</gene>